<name>A0AAN8WPA3_HALRR</name>
<organism evidence="1 2">
    <name type="scientific">Halocaridina rubra</name>
    <name type="common">Hawaiian red shrimp</name>
    <dbReference type="NCBI Taxonomy" id="373956"/>
    <lineage>
        <taxon>Eukaryota</taxon>
        <taxon>Metazoa</taxon>
        <taxon>Ecdysozoa</taxon>
        <taxon>Arthropoda</taxon>
        <taxon>Crustacea</taxon>
        <taxon>Multicrustacea</taxon>
        <taxon>Malacostraca</taxon>
        <taxon>Eumalacostraca</taxon>
        <taxon>Eucarida</taxon>
        <taxon>Decapoda</taxon>
        <taxon>Pleocyemata</taxon>
        <taxon>Caridea</taxon>
        <taxon>Atyoidea</taxon>
        <taxon>Atyidae</taxon>
        <taxon>Halocaridina</taxon>
    </lineage>
</organism>
<gene>
    <name evidence="1" type="ORF">SK128_022839</name>
</gene>
<proteinExistence type="predicted"/>
<evidence type="ECO:0000313" key="1">
    <source>
        <dbReference type="EMBL" id="KAK7036661.1"/>
    </source>
</evidence>
<keyword evidence="2" id="KW-1185">Reference proteome</keyword>
<protein>
    <submittedName>
        <fullName evidence="1">Uncharacterized protein</fullName>
    </submittedName>
</protein>
<comment type="caution">
    <text evidence="1">The sequence shown here is derived from an EMBL/GenBank/DDBJ whole genome shotgun (WGS) entry which is preliminary data.</text>
</comment>
<sequence>IGFDFYSADREAVDVKYESQRLANTSAMRNALPSEFLDNDNKLFQYYHHIKSVSL</sequence>
<dbReference type="AlphaFoldDB" id="A0AAN8WPA3"/>
<reference evidence="1 2" key="1">
    <citation type="submission" date="2023-11" db="EMBL/GenBank/DDBJ databases">
        <title>Halocaridina rubra genome assembly.</title>
        <authorList>
            <person name="Smith C."/>
        </authorList>
    </citation>
    <scope>NUCLEOTIDE SEQUENCE [LARGE SCALE GENOMIC DNA]</scope>
    <source>
        <strain evidence="1">EP-1</strain>
        <tissue evidence="1">Whole</tissue>
    </source>
</reference>
<accession>A0AAN8WPA3</accession>
<evidence type="ECO:0000313" key="2">
    <source>
        <dbReference type="Proteomes" id="UP001381693"/>
    </source>
</evidence>
<feature type="non-terminal residue" evidence="1">
    <location>
        <position position="1"/>
    </location>
</feature>
<dbReference type="Proteomes" id="UP001381693">
    <property type="component" value="Unassembled WGS sequence"/>
</dbReference>
<dbReference type="EMBL" id="JAXCGZ010022167">
    <property type="protein sequence ID" value="KAK7036661.1"/>
    <property type="molecule type" value="Genomic_DNA"/>
</dbReference>
<feature type="non-terminal residue" evidence="1">
    <location>
        <position position="55"/>
    </location>
</feature>